<keyword evidence="6" id="KW-1185">Reference proteome</keyword>
<keyword evidence="1" id="KW-0805">Transcription regulation</keyword>
<dbReference type="InterPro" id="IPR036390">
    <property type="entry name" value="WH_DNA-bd_sf"/>
</dbReference>
<dbReference type="GO" id="GO:0003677">
    <property type="term" value="F:DNA binding"/>
    <property type="evidence" value="ECO:0007669"/>
    <property type="project" value="UniProtKB-KW"/>
</dbReference>
<dbReference type="EMBL" id="JAFBEH010000013">
    <property type="protein sequence ID" value="MBM7642540.1"/>
    <property type="molecule type" value="Genomic_DNA"/>
</dbReference>
<dbReference type="SUPFAM" id="SSF46785">
    <property type="entry name" value="Winged helix' DNA-binding domain"/>
    <property type="match status" value="1"/>
</dbReference>
<gene>
    <name evidence="5" type="ORF">JOC28_000837</name>
</gene>
<dbReference type="InterPro" id="IPR036388">
    <property type="entry name" value="WH-like_DNA-bd_sf"/>
</dbReference>
<dbReference type="RefSeq" id="WP_205009383.1">
    <property type="nucleotide sequence ID" value="NZ_JAFBEH010000013.1"/>
</dbReference>
<dbReference type="PROSITE" id="PS50995">
    <property type="entry name" value="HTH_MARR_2"/>
    <property type="match status" value="1"/>
</dbReference>
<protein>
    <submittedName>
        <fullName evidence="5">DNA-binding MarR family transcriptional regulator</fullName>
    </submittedName>
</protein>
<evidence type="ECO:0000259" key="4">
    <source>
        <dbReference type="PROSITE" id="PS50995"/>
    </source>
</evidence>
<organism evidence="5 6">
    <name type="scientific">Streptococcus loxodontisalivarius</name>
    <dbReference type="NCBI Taxonomy" id="1349415"/>
    <lineage>
        <taxon>Bacteria</taxon>
        <taxon>Bacillati</taxon>
        <taxon>Bacillota</taxon>
        <taxon>Bacilli</taxon>
        <taxon>Lactobacillales</taxon>
        <taxon>Streptococcaceae</taxon>
        <taxon>Streptococcus</taxon>
    </lineage>
</organism>
<evidence type="ECO:0000256" key="2">
    <source>
        <dbReference type="ARBA" id="ARBA00023125"/>
    </source>
</evidence>
<keyword evidence="3" id="KW-0804">Transcription</keyword>
<dbReference type="Pfam" id="PF01047">
    <property type="entry name" value="MarR"/>
    <property type="match status" value="1"/>
</dbReference>
<proteinExistence type="predicted"/>
<evidence type="ECO:0000313" key="5">
    <source>
        <dbReference type="EMBL" id="MBM7642540.1"/>
    </source>
</evidence>
<dbReference type="PRINTS" id="PR00598">
    <property type="entry name" value="HTHMARR"/>
</dbReference>
<sequence length="134" mass="15523">MFTIIRTIGGITRTIQADSNKNFKELGLNNNLFIYIIRVCEQPGMFLGQLADAIQIDRSTSFRTVKKLVQQGYLQVENDKDNQKIKRVYPTQKARDIYPQLHQYEKDQSDKLLDKLSSEEKEALAELLLKIAPY</sequence>
<evidence type="ECO:0000256" key="3">
    <source>
        <dbReference type="ARBA" id="ARBA00023163"/>
    </source>
</evidence>
<comment type="caution">
    <text evidence="5">The sequence shown here is derived from an EMBL/GenBank/DDBJ whole genome shotgun (WGS) entry which is preliminary data.</text>
</comment>
<dbReference type="Gene3D" id="1.10.10.10">
    <property type="entry name" value="Winged helix-like DNA-binding domain superfamily/Winged helix DNA-binding domain"/>
    <property type="match status" value="1"/>
</dbReference>
<dbReference type="Proteomes" id="UP000697472">
    <property type="component" value="Unassembled WGS sequence"/>
</dbReference>
<dbReference type="PANTHER" id="PTHR42756:SF2">
    <property type="entry name" value="MARR FAMILY REGULATORY PROTEIN"/>
    <property type="match status" value="1"/>
</dbReference>
<evidence type="ECO:0000313" key="6">
    <source>
        <dbReference type="Proteomes" id="UP000697472"/>
    </source>
</evidence>
<feature type="domain" description="HTH marR-type" evidence="4">
    <location>
        <begin position="1"/>
        <end position="133"/>
    </location>
</feature>
<dbReference type="InterPro" id="IPR000835">
    <property type="entry name" value="HTH_MarR-typ"/>
</dbReference>
<accession>A0ABS2PSL1</accession>
<name>A0ABS2PSL1_9STRE</name>
<keyword evidence="2 5" id="KW-0238">DNA-binding</keyword>
<evidence type="ECO:0000256" key="1">
    <source>
        <dbReference type="ARBA" id="ARBA00023015"/>
    </source>
</evidence>
<dbReference type="PANTHER" id="PTHR42756">
    <property type="entry name" value="TRANSCRIPTIONAL REGULATOR, MARR"/>
    <property type="match status" value="1"/>
</dbReference>
<reference evidence="5 6" key="1">
    <citation type="submission" date="2021-01" db="EMBL/GenBank/DDBJ databases">
        <title>Genomic Encyclopedia of Type Strains, Phase IV (KMG-IV): sequencing the most valuable type-strain genomes for metagenomic binning, comparative biology and taxonomic classification.</title>
        <authorList>
            <person name="Goeker M."/>
        </authorList>
    </citation>
    <scope>NUCLEOTIDE SEQUENCE [LARGE SCALE GENOMIC DNA]</scope>
    <source>
        <strain evidence="5 6">DSM 27382</strain>
    </source>
</reference>
<dbReference type="SMART" id="SM00347">
    <property type="entry name" value="HTH_MARR"/>
    <property type="match status" value="1"/>
</dbReference>